<sequence>MTGYDGVRSVSAKEFERGMPSESDLANESLFTRSDAEDIAKMERLLDLKEGVLGREVEFFYLERVVCVCGRRLTVYDLVLTGLIDGCHPRSLVVHTMLGNKRVVNPPRPVRCSNCSRMNGEAGYCMPEYRCDQIEL</sequence>
<accession>A0ABN0YV14</accession>
<dbReference type="RefSeq" id="WP_344025542.1">
    <property type="nucleotide sequence ID" value="NZ_BAAABX010000042.1"/>
</dbReference>
<evidence type="ECO:0000313" key="2">
    <source>
        <dbReference type="Proteomes" id="UP001500879"/>
    </source>
</evidence>
<dbReference type="EMBL" id="BAAABX010000042">
    <property type="protein sequence ID" value="GAA0412080.1"/>
    <property type="molecule type" value="Genomic_DNA"/>
</dbReference>
<keyword evidence="2" id="KW-1185">Reference proteome</keyword>
<gene>
    <name evidence="1" type="ORF">GCM10010357_36510</name>
</gene>
<proteinExistence type="predicted"/>
<evidence type="ECO:0000313" key="1">
    <source>
        <dbReference type="EMBL" id="GAA0412080.1"/>
    </source>
</evidence>
<protein>
    <submittedName>
        <fullName evidence="1">Uncharacterized protein</fullName>
    </submittedName>
</protein>
<organism evidence="1 2">
    <name type="scientific">Streptomyces luteireticuli</name>
    <dbReference type="NCBI Taxonomy" id="173858"/>
    <lineage>
        <taxon>Bacteria</taxon>
        <taxon>Bacillati</taxon>
        <taxon>Actinomycetota</taxon>
        <taxon>Actinomycetes</taxon>
        <taxon>Kitasatosporales</taxon>
        <taxon>Streptomycetaceae</taxon>
        <taxon>Streptomyces</taxon>
    </lineage>
</organism>
<dbReference type="Proteomes" id="UP001500879">
    <property type="component" value="Unassembled WGS sequence"/>
</dbReference>
<comment type="caution">
    <text evidence="1">The sequence shown here is derived from an EMBL/GenBank/DDBJ whole genome shotgun (WGS) entry which is preliminary data.</text>
</comment>
<name>A0ABN0YV14_9ACTN</name>
<reference evidence="1 2" key="1">
    <citation type="journal article" date="2019" name="Int. J. Syst. Evol. Microbiol.">
        <title>The Global Catalogue of Microorganisms (GCM) 10K type strain sequencing project: providing services to taxonomists for standard genome sequencing and annotation.</title>
        <authorList>
            <consortium name="The Broad Institute Genomics Platform"/>
            <consortium name="The Broad Institute Genome Sequencing Center for Infectious Disease"/>
            <person name="Wu L."/>
            <person name="Ma J."/>
        </authorList>
    </citation>
    <scope>NUCLEOTIDE SEQUENCE [LARGE SCALE GENOMIC DNA]</scope>
    <source>
        <strain evidence="1 2">JCM 4788</strain>
    </source>
</reference>